<dbReference type="InterPro" id="IPR045861">
    <property type="entry name" value="CorA_cytoplasmic_dom"/>
</dbReference>
<keyword evidence="8 12" id="KW-1133">Transmembrane helix</keyword>
<evidence type="ECO:0000313" key="14">
    <source>
        <dbReference type="Proteomes" id="UP000050562"/>
    </source>
</evidence>
<organism evidence="13 14">
    <name type="scientific">Pseudomonas syringae pv. primulae</name>
    <dbReference type="NCBI Taxonomy" id="251707"/>
    <lineage>
        <taxon>Bacteria</taxon>
        <taxon>Pseudomonadati</taxon>
        <taxon>Pseudomonadota</taxon>
        <taxon>Gammaproteobacteria</taxon>
        <taxon>Pseudomonadales</taxon>
        <taxon>Pseudomonadaceae</taxon>
        <taxon>Pseudomonas</taxon>
    </lineage>
</organism>
<comment type="similarity">
    <text evidence="2">Belongs to the CorA metal ion transporter (MIT) (TC 1.A.35) family.</text>
</comment>
<dbReference type="AlphaFoldDB" id="A0A0Q0ALW5"/>
<evidence type="ECO:0000256" key="7">
    <source>
        <dbReference type="ARBA" id="ARBA00022833"/>
    </source>
</evidence>
<evidence type="ECO:0000256" key="2">
    <source>
        <dbReference type="ARBA" id="ARBA00009765"/>
    </source>
</evidence>
<dbReference type="GO" id="GO:0000287">
    <property type="term" value="F:magnesium ion binding"/>
    <property type="evidence" value="ECO:0007669"/>
    <property type="project" value="TreeGrafter"/>
</dbReference>
<dbReference type="EMBL" id="LJRC01000190">
    <property type="protein sequence ID" value="KPY34274.1"/>
    <property type="molecule type" value="Genomic_DNA"/>
</dbReference>
<comment type="subcellular location">
    <subcellularLocation>
        <location evidence="1">Cell membrane</location>
        <topology evidence="1">Multi-pass membrane protein</topology>
    </subcellularLocation>
</comment>
<keyword evidence="5" id="KW-0997">Cell inner membrane</keyword>
<feature type="region of interest" description="Disordered" evidence="11">
    <location>
        <begin position="1"/>
        <end position="26"/>
    </location>
</feature>
<dbReference type="InterPro" id="IPR045863">
    <property type="entry name" value="CorA_TM1_TM2"/>
</dbReference>
<feature type="transmembrane region" description="Helical" evidence="12">
    <location>
        <begin position="381"/>
        <end position="400"/>
    </location>
</feature>
<name>A0A0Q0ALW5_9PSED</name>
<keyword evidence="3" id="KW-0813">Transport</keyword>
<keyword evidence="6 12" id="KW-0812">Transmembrane</keyword>
<accession>A0A0Q0ALW5</accession>
<dbReference type="GO" id="GO:0015087">
    <property type="term" value="F:cobalt ion transmembrane transporter activity"/>
    <property type="evidence" value="ECO:0007669"/>
    <property type="project" value="TreeGrafter"/>
</dbReference>
<dbReference type="Proteomes" id="UP000050562">
    <property type="component" value="Unassembled WGS sequence"/>
</dbReference>
<keyword evidence="7" id="KW-0862">Zinc</keyword>
<evidence type="ECO:0000256" key="12">
    <source>
        <dbReference type="SAM" id="Phobius"/>
    </source>
</evidence>
<evidence type="ECO:0000256" key="4">
    <source>
        <dbReference type="ARBA" id="ARBA00022475"/>
    </source>
</evidence>
<comment type="caution">
    <text evidence="13">The sequence shown here is derived from an EMBL/GenBank/DDBJ whole genome shotgun (WGS) entry which is preliminary data.</text>
</comment>
<dbReference type="PATRIC" id="fig|251707.3.peg.4736"/>
<keyword evidence="4" id="KW-1003">Cell membrane</keyword>
<sequence length="406" mass="45697">MAGDQATHRGHLVGKTAASASNDPKNRLIPVVREKKDPVTNRHKYEITACHHAHFACPSGPGRTWTAMNNSIAHHHQDSDLFGLLYGFRFRPGESGQEIGSVAALDYLQNPTDSNDFIWLHLNLSHAACERWMKTQLELPEEFFEALHEGSRSTRIEHVDATLLAVVNDVVFDFNRLSTDISTLWVCARQRLLITARLQPLRSVDKLRSSVKRGEQFDSPLELLAHLLSDQGEVLTQFLRKTSVNVDRIEDQLLSQRLSNNRSELGAMRRVLVRLQRLLALEPGSLMRLLHRPPQWLREQDVQALRQSIEESSLVINDLTALGERIKLLQEEIAANLNEQSSRTLFTLTVVTVLALPINIVAGFFGMNVGGVPLATDPEGFWILVALVATFTLVAGRWAFRKRGDY</sequence>
<dbReference type="GO" id="GO:0015095">
    <property type="term" value="F:magnesium ion transmembrane transporter activity"/>
    <property type="evidence" value="ECO:0007669"/>
    <property type="project" value="TreeGrafter"/>
</dbReference>
<dbReference type="GO" id="GO:0050897">
    <property type="term" value="F:cobalt ion binding"/>
    <property type="evidence" value="ECO:0007669"/>
    <property type="project" value="TreeGrafter"/>
</dbReference>
<dbReference type="SUPFAM" id="SSF143865">
    <property type="entry name" value="CorA soluble domain-like"/>
    <property type="match status" value="1"/>
</dbReference>
<evidence type="ECO:0000256" key="11">
    <source>
        <dbReference type="SAM" id="MobiDB-lite"/>
    </source>
</evidence>
<dbReference type="GO" id="GO:0005886">
    <property type="term" value="C:plasma membrane"/>
    <property type="evidence" value="ECO:0007669"/>
    <property type="project" value="UniProtKB-SubCell"/>
</dbReference>
<dbReference type="CDD" id="cd12834">
    <property type="entry name" value="ZntB_u1"/>
    <property type="match status" value="1"/>
</dbReference>
<dbReference type="Pfam" id="PF01544">
    <property type="entry name" value="CorA"/>
    <property type="match status" value="1"/>
</dbReference>
<keyword evidence="9" id="KW-0406">Ion transport</keyword>
<dbReference type="PANTHER" id="PTHR46494:SF3">
    <property type="entry name" value="ZINC TRANSPORT PROTEIN ZNTB"/>
    <property type="match status" value="1"/>
</dbReference>
<evidence type="ECO:0000313" key="13">
    <source>
        <dbReference type="EMBL" id="KPY34274.1"/>
    </source>
</evidence>
<dbReference type="Gene3D" id="1.20.58.340">
    <property type="entry name" value="Magnesium transport protein CorA, transmembrane region"/>
    <property type="match status" value="2"/>
</dbReference>
<dbReference type="InterPro" id="IPR002523">
    <property type="entry name" value="MgTranspt_CorA/ZnTranspt_ZntB"/>
</dbReference>
<feature type="transmembrane region" description="Helical" evidence="12">
    <location>
        <begin position="345"/>
        <end position="369"/>
    </location>
</feature>
<dbReference type="PANTHER" id="PTHR46494">
    <property type="entry name" value="CORA FAMILY METAL ION TRANSPORTER (EUROFUNG)"/>
    <property type="match status" value="1"/>
</dbReference>
<gene>
    <name evidence="13" type="ORF">ALO52_05001</name>
</gene>
<evidence type="ECO:0000256" key="3">
    <source>
        <dbReference type="ARBA" id="ARBA00022448"/>
    </source>
</evidence>
<keyword evidence="10 12" id="KW-0472">Membrane</keyword>
<evidence type="ECO:0000256" key="8">
    <source>
        <dbReference type="ARBA" id="ARBA00022989"/>
    </source>
</evidence>
<evidence type="ECO:0000256" key="6">
    <source>
        <dbReference type="ARBA" id="ARBA00022692"/>
    </source>
</evidence>
<evidence type="ECO:0000256" key="9">
    <source>
        <dbReference type="ARBA" id="ARBA00023065"/>
    </source>
</evidence>
<evidence type="ECO:0000256" key="1">
    <source>
        <dbReference type="ARBA" id="ARBA00004651"/>
    </source>
</evidence>
<protein>
    <submittedName>
        <fullName evidence="13">Cation transporter</fullName>
    </submittedName>
</protein>
<evidence type="ECO:0000256" key="10">
    <source>
        <dbReference type="ARBA" id="ARBA00023136"/>
    </source>
</evidence>
<dbReference type="Gene3D" id="3.30.460.20">
    <property type="entry name" value="CorA soluble domain-like"/>
    <property type="match status" value="1"/>
</dbReference>
<evidence type="ECO:0000256" key="5">
    <source>
        <dbReference type="ARBA" id="ARBA00022519"/>
    </source>
</evidence>
<proteinExistence type="inferred from homology"/>
<reference evidence="13 14" key="1">
    <citation type="submission" date="2015-09" db="EMBL/GenBank/DDBJ databases">
        <title>Genome announcement of multiple Pseudomonas syringae strains.</title>
        <authorList>
            <person name="Thakur S."/>
            <person name="Wang P.W."/>
            <person name="Gong Y."/>
            <person name="Weir B.S."/>
            <person name="Guttman D.S."/>
        </authorList>
    </citation>
    <scope>NUCLEOTIDE SEQUENCE [LARGE SCALE GENOMIC DNA]</scope>
    <source>
        <strain evidence="13 14">ICMP3956</strain>
    </source>
</reference>
<dbReference type="SUPFAM" id="SSF144083">
    <property type="entry name" value="Magnesium transport protein CorA, transmembrane region"/>
    <property type="match status" value="1"/>
</dbReference>